<dbReference type="AlphaFoldDB" id="A0A6J1SVX7"/>
<dbReference type="InterPro" id="IPR023271">
    <property type="entry name" value="Aquaporin-like"/>
</dbReference>
<dbReference type="Gene3D" id="1.20.1080.10">
    <property type="entry name" value="Glycerol uptake facilitator protein"/>
    <property type="match status" value="1"/>
</dbReference>
<feature type="transmembrane region" description="Helical" evidence="7">
    <location>
        <begin position="12"/>
        <end position="33"/>
    </location>
</feature>
<evidence type="ECO:0000256" key="2">
    <source>
        <dbReference type="ARBA" id="ARBA00006175"/>
    </source>
</evidence>
<dbReference type="KEGG" id="foc:113211040"/>
<dbReference type="PRINTS" id="PR00783">
    <property type="entry name" value="MINTRINSICP"/>
</dbReference>
<evidence type="ECO:0000256" key="7">
    <source>
        <dbReference type="SAM" id="Phobius"/>
    </source>
</evidence>
<keyword evidence="8" id="KW-1185">Reference proteome</keyword>
<evidence type="ECO:0000256" key="4">
    <source>
        <dbReference type="ARBA" id="ARBA00022989"/>
    </source>
</evidence>
<evidence type="ECO:0000256" key="3">
    <source>
        <dbReference type="ARBA" id="ARBA00022692"/>
    </source>
</evidence>
<evidence type="ECO:0000256" key="6">
    <source>
        <dbReference type="RuleBase" id="RU000477"/>
    </source>
</evidence>
<keyword evidence="3 6" id="KW-0812">Transmembrane</keyword>
<dbReference type="InterPro" id="IPR000425">
    <property type="entry name" value="MIP"/>
</dbReference>
<comment type="subcellular location">
    <subcellularLocation>
        <location evidence="1">Membrane</location>
        <topology evidence="1">Multi-pass membrane protein</topology>
    </subcellularLocation>
</comment>
<evidence type="ECO:0000256" key="1">
    <source>
        <dbReference type="ARBA" id="ARBA00004141"/>
    </source>
</evidence>
<comment type="similarity">
    <text evidence="2 6">Belongs to the MIP/aquaporin (TC 1.A.8) family.</text>
</comment>
<feature type="transmembrane region" description="Helical" evidence="7">
    <location>
        <begin position="83"/>
        <end position="105"/>
    </location>
</feature>
<proteinExistence type="inferred from homology"/>
<dbReference type="InterPro" id="IPR034294">
    <property type="entry name" value="Aquaporin_transptr"/>
</dbReference>
<dbReference type="PANTHER" id="PTHR19139:SF199">
    <property type="entry name" value="MIP17260P"/>
    <property type="match status" value="1"/>
</dbReference>
<keyword evidence="5 7" id="KW-0472">Membrane</keyword>
<protein>
    <submittedName>
        <fullName evidence="9">Aquaporin-like</fullName>
    </submittedName>
</protein>
<dbReference type="SUPFAM" id="SSF81338">
    <property type="entry name" value="Aquaporin-like"/>
    <property type="match status" value="1"/>
</dbReference>
<keyword evidence="6" id="KW-0813">Transport</keyword>
<feature type="transmembrane region" description="Helical" evidence="7">
    <location>
        <begin position="53"/>
        <end position="71"/>
    </location>
</feature>
<gene>
    <name evidence="9" type="primary">LOC113211040</name>
</gene>
<reference evidence="9" key="1">
    <citation type="submission" date="2025-08" db="UniProtKB">
        <authorList>
            <consortium name="RefSeq"/>
        </authorList>
    </citation>
    <scope>IDENTIFICATION</scope>
    <source>
        <tissue evidence="9">Whole organism</tissue>
    </source>
</reference>
<name>A0A6J1SVX7_FRAOC</name>
<dbReference type="GeneID" id="113211040"/>
<feature type="transmembrane region" description="Helical" evidence="7">
    <location>
        <begin position="125"/>
        <end position="146"/>
    </location>
</feature>
<dbReference type="RefSeq" id="XP_026285063.1">
    <property type="nucleotide sequence ID" value="XM_026429278.2"/>
</dbReference>
<dbReference type="GO" id="GO:0005886">
    <property type="term" value="C:plasma membrane"/>
    <property type="evidence" value="ECO:0007669"/>
    <property type="project" value="TreeGrafter"/>
</dbReference>
<dbReference type="GO" id="GO:0015250">
    <property type="term" value="F:water channel activity"/>
    <property type="evidence" value="ECO:0007669"/>
    <property type="project" value="TreeGrafter"/>
</dbReference>
<evidence type="ECO:0000313" key="9">
    <source>
        <dbReference type="RefSeq" id="XP_026285063.1"/>
    </source>
</evidence>
<dbReference type="PANTHER" id="PTHR19139">
    <property type="entry name" value="AQUAPORIN TRANSPORTER"/>
    <property type="match status" value="1"/>
</dbReference>
<organism evidence="8 9">
    <name type="scientific">Frankliniella occidentalis</name>
    <name type="common">Western flower thrips</name>
    <name type="synonym">Euthrips occidentalis</name>
    <dbReference type="NCBI Taxonomy" id="133901"/>
    <lineage>
        <taxon>Eukaryota</taxon>
        <taxon>Metazoa</taxon>
        <taxon>Ecdysozoa</taxon>
        <taxon>Arthropoda</taxon>
        <taxon>Hexapoda</taxon>
        <taxon>Insecta</taxon>
        <taxon>Pterygota</taxon>
        <taxon>Neoptera</taxon>
        <taxon>Paraneoptera</taxon>
        <taxon>Thysanoptera</taxon>
        <taxon>Terebrantia</taxon>
        <taxon>Thripoidea</taxon>
        <taxon>Thripidae</taxon>
        <taxon>Frankliniella</taxon>
    </lineage>
</organism>
<dbReference type="OrthoDB" id="3222at2759"/>
<sequence length="156" mass="16327">MSALINGRIEWLPCIFYVIAQLLGSLLGAFIAWCVAGSGLTTPGALHNACVKAISVEILITMLLVLVFLGASDPERGDALKDLGGVAVGLALAVGHWVGIPFSGGSMNPWRTLASAITQNHWDNIWVYFVGPPVGAAISAVTYRFVFSGAKEGASL</sequence>
<evidence type="ECO:0000256" key="5">
    <source>
        <dbReference type="ARBA" id="ARBA00023136"/>
    </source>
</evidence>
<evidence type="ECO:0000313" key="8">
    <source>
        <dbReference type="Proteomes" id="UP000504606"/>
    </source>
</evidence>
<keyword evidence="4 7" id="KW-1133">Transmembrane helix</keyword>
<accession>A0A6J1SVX7</accession>
<dbReference type="Pfam" id="PF00230">
    <property type="entry name" value="MIP"/>
    <property type="match status" value="1"/>
</dbReference>
<dbReference type="Proteomes" id="UP000504606">
    <property type="component" value="Unplaced"/>
</dbReference>